<dbReference type="SFLD" id="SFLDG01386">
    <property type="entry name" value="main_SPASM_domain-containing"/>
    <property type="match status" value="1"/>
</dbReference>
<dbReference type="GO" id="GO:0046872">
    <property type="term" value="F:metal ion binding"/>
    <property type="evidence" value="ECO:0007669"/>
    <property type="project" value="UniProtKB-KW"/>
</dbReference>
<evidence type="ECO:0000313" key="7">
    <source>
        <dbReference type="EMBL" id="SHM56876.1"/>
    </source>
</evidence>
<dbReference type="InterPro" id="IPR023885">
    <property type="entry name" value="4Fe4S-binding_SPASM_dom"/>
</dbReference>
<proteinExistence type="predicted"/>
<dbReference type="PANTHER" id="PTHR43273">
    <property type="entry name" value="ANAEROBIC SULFATASE-MATURATING ENZYME HOMOLOG ASLB-RELATED"/>
    <property type="match status" value="1"/>
</dbReference>
<evidence type="ECO:0000256" key="2">
    <source>
        <dbReference type="ARBA" id="ARBA00022691"/>
    </source>
</evidence>
<sequence length="452" mass="51859">MKTKIIKEDNVCLAYLPDSMRFFEVNEKTAGVIQAIENSYSKEEIMTMFDVSENDINKVNSLLQSGSKIPEKSQEQVNKEEFEGLEKLVLNISNSCNLRCKYCYANGGSYQSDENMMEVSVAKKALDVFFNKFEVIHMIQIFGGEPTMNMPLIHYICEYIAEKNENKEIKTRIGIVTNGTMIGEDFIQLVNRYQMQVTVSFDGVPLVNDMMRVYENGLGTSEVILKNIRKLKENTDQPSTIEVTYNENHIKNDVHIADIIQYIRSEFGEIPLHIVPAGGEQTCDFVLKNRDEFIQSVDDVFENPKKMHTYTYSLVQRVVNAFYTKRSSKYICAAGLAEYSISTLGEVYPCFMFTDDESLCIGSIFDEHLFESENFVKTVTRLENFNKTTIPECKECFIRRSCTGCLGINLLETKDVFTNSEVSCDMYRKMTERVIINLYKISKKECECDKSA</sequence>
<dbReference type="RefSeq" id="WP_073288015.1">
    <property type="nucleotide sequence ID" value="NZ_FRCP01000012.1"/>
</dbReference>
<comment type="cofactor">
    <cofactor evidence="1">
        <name>[4Fe-4S] cluster</name>
        <dbReference type="ChEBI" id="CHEBI:49883"/>
    </cofactor>
</comment>
<dbReference type="GO" id="GO:0051536">
    <property type="term" value="F:iron-sulfur cluster binding"/>
    <property type="evidence" value="ECO:0007669"/>
    <property type="project" value="UniProtKB-KW"/>
</dbReference>
<dbReference type="STRING" id="1120996.SAMN02746066_02430"/>
<evidence type="ECO:0000256" key="4">
    <source>
        <dbReference type="ARBA" id="ARBA00023004"/>
    </source>
</evidence>
<dbReference type="Pfam" id="PF04055">
    <property type="entry name" value="Radical_SAM"/>
    <property type="match status" value="1"/>
</dbReference>
<dbReference type="PROSITE" id="PS51918">
    <property type="entry name" value="RADICAL_SAM"/>
    <property type="match status" value="1"/>
</dbReference>
<dbReference type="CDD" id="cd01335">
    <property type="entry name" value="Radical_SAM"/>
    <property type="match status" value="1"/>
</dbReference>
<keyword evidence="5" id="KW-0411">Iron-sulfur</keyword>
<dbReference type="InterPro" id="IPR058240">
    <property type="entry name" value="rSAM_sf"/>
</dbReference>
<keyword evidence="8" id="KW-1185">Reference proteome</keyword>
<evidence type="ECO:0000256" key="1">
    <source>
        <dbReference type="ARBA" id="ARBA00001966"/>
    </source>
</evidence>
<evidence type="ECO:0000313" key="8">
    <source>
        <dbReference type="Proteomes" id="UP000184038"/>
    </source>
</evidence>
<dbReference type="Gene3D" id="3.20.20.70">
    <property type="entry name" value="Aldolase class I"/>
    <property type="match status" value="1"/>
</dbReference>
<keyword evidence="3" id="KW-0479">Metal-binding</keyword>
<evidence type="ECO:0000259" key="6">
    <source>
        <dbReference type="PROSITE" id="PS51918"/>
    </source>
</evidence>
<protein>
    <recommendedName>
        <fullName evidence="6">Radical SAM core domain-containing protein</fullName>
    </recommendedName>
</protein>
<accession>A0A1M7JV29</accession>
<dbReference type="EMBL" id="FRCP01000012">
    <property type="protein sequence ID" value="SHM56876.1"/>
    <property type="molecule type" value="Genomic_DNA"/>
</dbReference>
<dbReference type="NCBIfam" id="TIGR04085">
    <property type="entry name" value="rSAM_more_4Fe4S"/>
    <property type="match status" value="1"/>
</dbReference>
<name>A0A1M7JV29_9FIRM</name>
<keyword evidence="2" id="KW-0949">S-adenosyl-L-methionine</keyword>
<keyword evidence="4" id="KW-0408">Iron</keyword>
<evidence type="ECO:0000256" key="3">
    <source>
        <dbReference type="ARBA" id="ARBA00022723"/>
    </source>
</evidence>
<dbReference type="InterPro" id="IPR023867">
    <property type="entry name" value="Sulphatase_maturase_rSAM"/>
</dbReference>
<dbReference type="InterPro" id="IPR013785">
    <property type="entry name" value="Aldolase_TIM"/>
</dbReference>
<feature type="domain" description="Radical SAM core" evidence="6">
    <location>
        <begin position="82"/>
        <end position="305"/>
    </location>
</feature>
<dbReference type="PANTHER" id="PTHR43273:SF8">
    <property type="entry name" value="RADICAL SAM DOMAIN PROTEIN"/>
    <property type="match status" value="1"/>
</dbReference>
<dbReference type="AlphaFoldDB" id="A0A1M7JV29"/>
<dbReference type="Proteomes" id="UP000184038">
    <property type="component" value="Unassembled WGS sequence"/>
</dbReference>
<dbReference type="SFLD" id="SFLDS00029">
    <property type="entry name" value="Radical_SAM"/>
    <property type="match status" value="1"/>
</dbReference>
<dbReference type="InterPro" id="IPR007197">
    <property type="entry name" value="rSAM"/>
</dbReference>
<dbReference type="SFLD" id="SFLDG01384">
    <property type="entry name" value="thioether_bond_formation_requi"/>
    <property type="match status" value="1"/>
</dbReference>
<organism evidence="7 8">
    <name type="scientific">Anaerosporobacter mobilis DSM 15930</name>
    <dbReference type="NCBI Taxonomy" id="1120996"/>
    <lineage>
        <taxon>Bacteria</taxon>
        <taxon>Bacillati</taxon>
        <taxon>Bacillota</taxon>
        <taxon>Clostridia</taxon>
        <taxon>Lachnospirales</taxon>
        <taxon>Lachnospiraceae</taxon>
        <taxon>Anaerosporobacter</taxon>
    </lineage>
</organism>
<dbReference type="SFLD" id="SFLDG01067">
    <property type="entry name" value="SPASM/twitch_domain_containing"/>
    <property type="match status" value="1"/>
</dbReference>
<evidence type="ECO:0000256" key="5">
    <source>
        <dbReference type="ARBA" id="ARBA00023014"/>
    </source>
</evidence>
<dbReference type="SUPFAM" id="SSF102114">
    <property type="entry name" value="Radical SAM enzymes"/>
    <property type="match status" value="1"/>
</dbReference>
<gene>
    <name evidence="7" type="ORF">SAMN02746066_02430</name>
</gene>
<dbReference type="GO" id="GO:0016491">
    <property type="term" value="F:oxidoreductase activity"/>
    <property type="evidence" value="ECO:0007669"/>
    <property type="project" value="InterPro"/>
</dbReference>
<dbReference type="OrthoDB" id="9808591at2"/>
<reference evidence="7 8" key="1">
    <citation type="submission" date="2016-11" db="EMBL/GenBank/DDBJ databases">
        <authorList>
            <person name="Jaros S."/>
            <person name="Januszkiewicz K."/>
            <person name="Wedrychowicz H."/>
        </authorList>
    </citation>
    <scope>NUCLEOTIDE SEQUENCE [LARGE SCALE GENOMIC DNA]</scope>
    <source>
        <strain evidence="7 8">DSM 15930</strain>
    </source>
</reference>